<evidence type="ECO:0000313" key="3">
    <source>
        <dbReference type="Proteomes" id="UP000307943"/>
    </source>
</evidence>
<dbReference type="InterPro" id="IPR013022">
    <property type="entry name" value="Xyl_isomerase-like_TIM-brl"/>
</dbReference>
<dbReference type="InterPro" id="IPR036237">
    <property type="entry name" value="Xyl_isomerase-like_sf"/>
</dbReference>
<accession>A0A5C4SWM5</accession>
<keyword evidence="3" id="KW-1185">Reference proteome</keyword>
<dbReference type="OrthoDB" id="110795at2"/>
<dbReference type="InterPro" id="IPR050312">
    <property type="entry name" value="IolE/XylAMocC-like"/>
</dbReference>
<dbReference type="PANTHER" id="PTHR12110">
    <property type="entry name" value="HYDROXYPYRUVATE ISOMERASE"/>
    <property type="match status" value="1"/>
</dbReference>
<feature type="domain" description="Xylose isomerase-like TIM barrel" evidence="1">
    <location>
        <begin position="68"/>
        <end position="324"/>
    </location>
</feature>
<reference evidence="2 3" key="1">
    <citation type="submission" date="2019-05" db="EMBL/GenBank/DDBJ databases">
        <title>We sequenced the genome of Paenibacillus hemerocallicola KCTC 33185 for further insight into its adaptation and study the phylogeny of Paenibacillus.</title>
        <authorList>
            <person name="Narsing Rao M.P."/>
        </authorList>
    </citation>
    <scope>NUCLEOTIDE SEQUENCE [LARGE SCALE GENOMIC DNA]</scope>
    <source>
        <strain evidence="2 3">KCTC 33185</strain>
    </source>
</reference>
<dbReference type="AlphaFoldDB" id="A0A5C4SWM5"/>
<dbReference type="GO" id="GO:0016853">
    <property type="term" value="F:isomerase activity"/>
    <property type="evidence" value="ECO:0007669"/>
    <property type="project" value="UniProtKB-KW"/>
</dbReference>
<dbReference type="Proteomes" id="UP000307943">
    <property type="component" value="Unassembled WGS sequence"/>
</dbReference>
<proteinExistence type="predicted"/>
<organism evidence="2 3">
    <name type="scientific">Paenibacillus hemerocallicola</name>
    <dbReference type="NCBI Taxonomy" id="1172614"/>
    <lineage>
        <taxon>Bacteria</taxon>
        <taxon>Bacillati</taxon>
        <taxon>Bacillota</taxon>
        <taxon>Bacilli</taxon>
        <taxon>Bacillales</taxon>
        <taxon>Paenibacillaceae</taxon>
        <taxon>Paenibacillus</taxon>
    </lineage>
</organism>
<gene>
    <name evidence="2" type="ORF">FE784_38510</name>
</gene>
<dbReference type="SUPFAM" id="SSF51658">
    <property type="entry name" value="Xylose isomerase-like"/>
    <property type="match status" value="1"/>
</dbReference>
<protein>
    <submittedName>
        <fullName evidence="2">Sugar phosphate isomerase/epimerase</fullName>
    </submittedName>
</protein>
<dbReference type="Gene3D" id="3.20.20.150">
    <property type="entry name" value="Divalent-metal-dependent TIM barrel enzymes"/>
    <property type="match status" value="1"/>
</dbReference>
<comment type="caution">
    <text evidence="2">The sequence shown here is derived from an EMBL/GenBank/DDBJ whole genome shotgun (WGS) entry which is preliminary data.</text>
</comment>
<evidence type="ECO:0000259" key="1">
    <source>
        <dbReference type="Pfam" id="PF01261"/>
    </source>
</evidence>
<sequence>MDRGERGDAAGHYSANGSIHTIPEAVHEQLHPFGDQIIAREETVMAAYGSYAVSTYAYSDVPLDEAVRRIAGEGWKAIEIMCEGPHGELLDWSAERLAELKRFGTKHGIAWTLHAPITGCNPATRYSEPLRASVELLVRTLRVAEQLDCAHIVVHPGESDEAESAALDDAATCYVHAGVDEGAALRVAAFLREVQLAAGEPDVAIALENVPPYPGLLGADTAFLGRVLRLADTSGLGIVFDVGHAHLTGPGRCAASLRSILPDIVSIHLSDNGGKHDDHLKLGAGTVPLDETVGLLKEAGYAGSWVIEMRQTADVAPSADWLRRRNV</sequence>
<dbReference type="EMBL" id="VDCQ01000103">
    <property type="protein sequence ID" value="TNJ57388.1"/>
    <property type="molecule type" value="Genomic_DNA"/>
</dbReference>
<evidence type="ECO:0000313" key="2">
    <source>
        <dbReference type="EMBL" id="TNJ57388.1"/>
    </source>
</evidence>
<dbReference type="PANTHER" id="PTHR12110:SF21">
    <property type="entry name" value="XYLOSE ISOMERASE-LIKE TIM BARREL DOMAIN-CONTAINING PROTEIN"/>
    <property type="match status" value="1"/>
</dbReference>
<name>A0A5C4SWM5_9BACL</name>
<keyword evidence="2" id="KW-0413">Isomerase</keyword>
<dbReference type="Pfam" id="PF01261">
    <property type="entry name" value="AP_endonuc_2"/>
    <property type="match status" value="1"/>
</dbReference>